<dbReference type="InterPro" id="IPR003476">
    <property type="entry name" value="Glyco_hydro_42"/>
</dbReference>
<evidence type="ECO:0000256" key="2">
    <source>
        <dbReference type="ARBA" id="ARBA00005940"/>
    </source>
</evidence>
<proteinExistence type="inferred from homology"/>
<evidence type="ECO:0000313" key="13">
    <source>
        <dbReference type="EMBL" id="TQJ12164.1"/>
    </source>
</evidence>
<feature type="binding site" evidence="8">
    <location>
        <position position="328"/>
    </location>
    <ligand>
        <name>substrate</name>
    </ligand>
</feature>
<keyword evidence="14" id="KW-1185">Reference proteome</keyword>
<feature type="binding site" evidence="8">
    <location>
        <position position="162"/>
    </location>
    <ligand>
        <name>substrate</name>
    </ligand>
</feature>
<dbReference type="InterPro" id="IPR013529">
    <property type="entry name" value="Glyco_hydro_42_N"/>
</dbReference>
<accession>A0A542EA10</accession>
<feature type="active site" description="Proton donor" evidence="7">
    <location>
        <position position="163"/>
    </location>
</feature>
<gene>
    <name evidence="13" type="ORF">FB475_5093</name>
</gene>
<dbReference type="GO" id="GO:0009341">
    <property type="term" value="C:beta-galactosidase complex"/>
    <property type="evidence" value="ECO:0007669"/>
    <property type="project" value="InterPro"/>
</dbReference>
<evidence type="ECO:0000256" key="3">
    <source>
        <dbReference type="ARBA" id="ARBA00012756"/>
    </source>
</evidence>
<dbReference type="GO" id="GO:0046872">
    <property type="term" value="F:metal ion binding"/>
    <property type="evidence" value="ECO:0007669"/>
    <property type="project" value="UniProtKB-KW"/>
</dbReference>
<sequence>MSILVPASADQAGPLLPRLSGIAFGGDYYPEQWPETVWAEDVRLMREAGVNLVSVGIFAWSELEPSPGRYEFGWLDRVLGLLDDAGIAVNLATPTAAPPPWFFRQHRDARIVGRDGRLLGVGGRQAFCANSPAYRAAATNITERLAERYADHPALAMWHVHNEYGGANAHCYCETSAAAFRTWLRAHYIDLDDLNNAWGTAFWGQRYGDWAEIEPPLDSPMAVNPAQQLDFFRFSSDTHLGNYLAERDLLRRLTPGVPITTNFMINNHKWADYQRWAREVDIVANDHYLYGERPGNQLELAMSADLTRSVAGGRGWLLMEHSTSAVNWQPRNIAKRPGELRRNSISHLARGSESALFFQWRASRSGGEKFHSAMVPHGGTRTRVWHEVRELGAELAKLGELRGTQVVADVGLVWDYQSWWALELEWRPSVDLSYLDRIAAFYESTWRGHLTADFVHPEGDLAQYPVLLVPSLYLTSPASAANLTTYVRHGGTIVVSYFSGIVDEHDTIHPGGHPGALRDLLGIHVEEFLPLREGEQVVLDDGATGDVWAEHVVLDGAEPVRHYLDGPAAGGPAVTRHHVGDGTVWYISTRLTGEDLTAVLREAGLPYREGLPDDLELVRRAGADYTYLVAINHADCDAVLPGSGDELLTGAACDGELVVPAGGVRVLRTERRRMSP</sequence>
<dbReference type="CDD" id="cd03143">
    <property type="entry name" value="A4_beta-galactosidase_middle_domain"/>
    <property type="match status" value="1"/>
</dbReference>
<evidence type="ECO:0000256" key="6">
    <source>
        <dbReference type="PIRNR" id="PIRNR001084"/>
    </source>
</evidence>
<feature type="binding site" evidence="8">
    <location>
        <position position="124"/>
    </location>
    <ligand>
        <name>substrate</name>
    </ligand>
</feature>
<evidence type="ECO:0000259" key="10">
    <source>
        <dbReference type="Pfam" id="PF02449"/>
    </source>
</evidence>
<dbReference type="Gene3D" id="3.20.20.80">
    <property type="entry name" value="Glycosidases"/>
    <property type="match status" value="1"/>
</dbReference>
<dbReference type="InterPro" id="IPR013780">
    <property type="entry name" value="Glyco_hydro_b"/>
</dbReference>
<dbReference type="EC" id="3.2.1.23" evidence="3 6"/>
<dbReference type="InterPro" id="IPR013738">
    <property type="entry name" value="Beta_galactosidase_Trimer"/>
</dbReference>
<reference evidence="13 14" key="1">
    <citation type="submission" date="2019-06" db="EMBL/GenBank/DDBJ databases">
        <title>Sequencing the genomes of 1000 actinobacteria strains.</title>
        <authorList>
            <person name="Klenk H.-P."/>
        </authorList>
    </citation>
    <scope>NUCLEOTIDE SEQUENCE [LARGE SCALE GENOMIC DNA]</scope>
    <source>
        <strain evidence="13 14">DSM 17305</strain>
    </source>
</reference>
<keyword evidence="9" id="KW-0862">Zinc</keyword>
<dbReference type="Gene3D" id="3.40.50.880">
    <property type="match status" value="1"/>
</dbReference>
<organism evidence="13 14">
    <name type="scientific">Kribbella jejuensis</name>
    <dbReference type="NCBI Taxonomy" id="236068"/>
    <lineage>
        <taxon>Bacteria</taxon>
        <taxon>Bacillati</taxon>
        <taxon>Actinomycetota</taxon>
        <taxon>Actinomycetes</taxon>
        <taxon>Propionibacteriales</taxon>
        <taxon>Kribbellaceae</taxon>
        <taxon>Kribbella</taxon>
    </lineage>
</organism>
<evidence type="ECO:0000259" key="12">
    <source>
        <dbReference type="Pfam" id="PF08533"/>
    </source>
</evidence>
<evidence type="ECO:0000256" key="9">
    <source>
        <dbReference type="PIRSR" id="PIRSR001084-3"/>
    </source>
</evidence>
<dbReference type="PIRSF" id="PIRSF001084">
    <property type="entry name" value="B-galactosidase"/>
    <property type="match status" value="1"/>
</dbReference>
<feature type="domain" description="Beta-galactosidase trimerisation" evidence="11">
    <location>
        <begin position="408"/>
        <end position="603"/>
    </location>
</feature>
<evidence type="ECO:0000313" key="14">
    <source>
        <dbReference type="Proteomes" id="UP000316298"/>
    </source>
</evidence>
<dbReference type="OrthoDB" id="9800974at2"/>
<dbReference type="GO" id="GO:0004565">
    <property type="term" value="F:beta-galactosidase activity"/>
    <property type="evidence" value="ECO:0007669"/>
    <property type="project" value="UniProtKB-EC"/>
</dbReference>
<feature type="domain" description="Beta-galactosidase C-terminal" evidence="12">
    <location>
        <begin position="615"/>
        <end position="668"/>
    </location>
</feature>
<dbReference type="RefSeq" id="WP_141859039.1">
    <property type="nucleotide sequence ID" value="NZ_BAAAKA010000005.1"/>
</dbReference>
<protein>
    <recommendedName>
        <fullName evidence="3 6">Beta-galactosidase</fullName>
        <shortName evidence="6">Beta-gal</shortName>
        <ecNumber evidence="3 6">3.2.1.23</ecNumber>
    </recommendedName>
</protein>
<evidence type="ECO:0000256" key="5">
    <source>
        <dbReference type="ARBA" id="ARBA00023295"/>
    </source>
</evidence>
<keyword evidence="4 6" id="KW-0378">Hydrolase</keyword>
<dbReference type="Pfam" id="PF08532">
    <property type="entry name" value="Glyco_hydro_42M"/>
    <property type="match status" value="1"/>
</dbReference>
<dbReference type="PANTHER" id="PTHR36447">
    <property type="entry name" value="BETA-GALACTOSIDASE GANA"/>
    <property type="match status" value="1"/>
</dbReference>
<dbReference type="PANTHER" id="PTHR36447:SF1">
    <property type="entry name" value="BETA-GALACTOSIDASE GANA"/>
    <property type="match status" value="1"/>
</dbReference>
<dbReference type="SUPFAM" id="SSF52317">
    <property type="entry name" value="Class I glutamine amidotransferase-like"/>
    <property type="match status" value="1"/>
</dbReference>
<evidence type="ECO:0000256" key="1">
    <source>
        <dbReference type="ARBA" id="ARBA00001412"/>
    </source>
</evidence>
<comment type="similarity">
    <text evidence="2 6">Belongs to the glycosyl hydrolase 42 family.</text>
</comment>
<dbReference type="Proteomes" id="UP000316298">
    <property type="component" value="Unassembled WGS sequence"/>
</dbReference>
<dbReference type="InterPro" id="IPR013739">
    <property type="entry name" value="Beta_galactosidase_C"/>
</dbReference>
<dbReference type="Pfam" id="PF02449">
    <property type="entry name" value="Glyco_hydro_42"/>
    <property type="match status" value="1"/>
</dbReference>
<dbReference type="Gene3D" id="2.60.40.1180">
    <property type="entry name" value="Golgi alpha-mannosidase II"/>
    <property type="match status" value="1"/>
</dbReference>
<evidence type="ECO:0000256" key="8">
    <source>
        <dbReference type="PIRSR" id="PIRSR001084-2"/>
    </source>
</evidence>
<evidence type="ECO:0000256" key="7">
    <source>
        <dbReference type="PIRSR" id="PIRSR001084-1"/>
    </source>
</evidence>
<comment type="caution">
    <text evidence="13">The sequence shown here is derived from an EMBL/GenBank/DDBJ whole genome shotgun (WGS) entry which is preliminary data.</text>
</comment>
<dbReference type="GO" id="GO:0006012">
    <property type="term" value="P:galactose metabolic process"/>
    <property type="evidence" value="ECO:0007669"/>
    <property type="project" value="InterPro"/>
</dbReference>
<dbReference type="InterPro" id="IPR017853">
    <property type="entry name" value="GH"/>
</dbReference>
<keyword evidence="5 6" id="KW-0326">Glycosidase</keyword>
<feature type="active site" description="Nucleophile" evidence="7">
    <location>
        <position position="320"/>
    </location>
</feature>
<feature type="binding site" evidence="9">
    <location>
        <position position="173"/>
    </location>
    <ligand>
        <name>Zn(2+)</name>
        <dbReference type="ChEBI" id="CHEBI:29105"/>
    </ligand>
</feature>
<dbReference type="AlphaFoldDB" id="A0A542EA10"/>
<name>A0A542EA10_9ACTN</name>
<evidence type="ECO:0000259" key="11">
    <source>
        <dbReference type="Pfam" id="PF08532"/>
    </source>
</evidence>
<dbReference type="EMBL" id="VFMM01000002">
    <property type="protein sequence ID" value="TQJ12164.1"/>
    <property type="molecule type" value="Genomic_DNA"/>
</dbReference>
<dbReference type="InterPro" id="IPR029062">
    <property type="entry name" value="Class_I_gatase-like"/>
</dbReference>
<feature type="domain" description="Glycoside hydrolase family 42 N-terminal" evidence="10">
    <location>
        <begin position="27"/>
        <end position="398"/>
    </location>
</feature>
<evidence type="ECO:0000256" key="4">
    <source>
        <dbReference type="ARBA" id="ARBA00022801"/>
    </source>
</evidence>
<dbReference type="SUPFAM" id="SSF51445">
    <property type="entry name" value="(Trans)glycosidases"/>
    <property type="match status" value="1"/>
</dbReference>
<feature type="binding site" evidence="9">
    <location>
        <position position="128"/>
    </location>
    <ligand>
        <name>Zn(2+)</name>
        <dbReference type="ChEBI" id="CHEBI:29105"/>
    </ligand>
</feature>
<keyword evidence="9" id="KW-0479">Metal-binding</keyword>
<feature type="binding site" evidence="9">
    <location>
        <position position="171"/>
    </location>
    <ligand>
        <name>Zn(2+)</name>
        <dbReference type="ChEBI" id="CHEBI:29105"/>
    </ligand>
</feature>
<dbReference type="Pfam" id="PF08533">
    <property type="entry name" value="Glyco_hydro_42C"/>
    <property type="match status" value="1"/>
</dbReference>
<comment type="catalytic activity">
    <reaction evidence="1 6">
        <text>Hydrolysis of terminal non-reducing beta-D-galactose residues in beta-D-galactosides.</text>
        <dbReference type="EC" id="3.2.1.23"/>
    </reaction>
</comment>